<evidence type="ECO:0000313" key="1">
    <source>
        <dbReference type="EMBL" id="MEM5423807.1"/>
    </source>
</evidence>
<proteinExistence type="predicted"/>
<sequence>NAAECVRRVRFVISSVPLPALSLAQAPAVPLIPLSDFARPPLNADKSGSAGDENAHELVSRFRWRQVSALRVFR</sequence>
<dbReference type="Proteomes" id="UP001489897">
    <property type="component" value="Unassembled WGS sequence"/>
</dbReference>
<feature type="non-terminal residue" evidence="1">
    <location>
        <position position="1"/>
    </location>
</feature>
<organism evidence="1 2">
    <name type="scientific">Paraburkholderia ferrariae</name>
    <dbReference type="NCBI Taxonomy" id="386056"/>
    <lineage>
        <taxon>Bacteria</taxon>
        <taxon>Pseudomonadati</taxon>
        <taxon>Pseudomonadota</taxon>
        <taxon>Betaproteobacteria</taxon>
        <taxon>Burkholderiales</taxon>
        <taxon>Burkholderiaceae</taxon>
        <taxon>Paraburkholderia</taxon>
    </lineage>
</organism>
<evidence type="ECO:0000313" key="2">
    <source>
        <dbReference type="Proteomes" id="UP001489897"/>
    </source>
</evidence>
<reference evidence="1 2" key="1">
    <citation type="submission" date="2024-01" db="EMBL/GenBank/DDBJ databases">
        <title>The diversity of rhizobia nodulating Mimosa spp. in eleven states of Brazil covering several biomes is determined by host plant, location, and edaphic factors.</title>
        <authorList>
            <person name="Rouws L."/>
            <person name="Barauna A."/>
            <person name="Beukes C."/>
            <person name="De Faria S.M."/>
            <person name="Gross E."/>
            <person name="Dos Reis Junior F.B."/>
            <person name="Simon M."/>
            <person name="Maluk M."/>
            <person name="Odee D.W."/>
            <person name="Kenicer G."/>
            <person name="Young J.P.W."/>
            <person name="Reis V.M."/>
            <person name="Zilli J."/>
            <person name="James E.K."/>
        </authorList>
    </citation>
    <scope>NUCLEOTIDE SEQUENCE [LARGE SCALE GENOMIC DNA]</scope>
    <source>
        <strain evidence="1 2">JPY167</strain>
    </source>
</reference>
<protein>
    <submittedName>
        <fullName evidence="1">Uncharacterized protein</fullName>
    </submittedName>
</protein>
<name>A0ABU9RUQ7_9BURK</name>
<dbReference type="RefSeq" id="WP_342948350.1">
    <property type="nucleotide sequence ID" value="NZ_JAYMRV010000006.1"/>
</dbReference>
<accession>A0ABU9RUQ7</accession>
<comment type="caution">
    <text evidence="1">The sequence shown here is derived from an EMBL/GenBank/DDBJ whole genome shotgun (WGS) entry which is preliminary data.</text>
</comment>
<gene>
    <name evidence="1" type="ORF">VSR73_22410</name>
</gene>
<keyword evidence="2" id="KW-1185">Reference proteome</keyword>
<dbReference type="EMBL" id="JAYMRV010000006">
    <property type="protein sequence ID" value="MEM5423807.1"/>
    <property type="molecule type" value="Genomic_DNA"/>
</dbReference>